<feature type="region of interest" description="Disordered" evidence="5">
    <location>
        <begin position="172"/>
        <end position="199"/>
    </location>
</feature>
<protein>
    <recommendedName>
        <fullName evidence="8">Regulator of volume decrease after cellular swelling-domain-containing protein</fullName>
    </recommendedName>
</protein>
<dbReference type="AlphaFoldDB" id="A0A1L9T773"/>
<dbReference type="GO" id="GO:0005829">
    <property type="term" value="C:cytosol"/>
    <property type="evidence" value="ECO:0007669"/>
    <property type="project" value="TreeGrafter"/>
</dbReference>
<comment type="subcellular location">
    <subcellularLocation>
        <location evidence="2">Cytoplasm</location>
    </subcellularLocation>
    <subcellularLocation>
        <location evidence="1">Nucleus</location>
    </subcellularLocation>
</comment>
<dbReference type="PANTHER" id="PTHR21399">
    <property type="entry name" value="CHLORIDE CONDUCTANCE REGULATORY PROTEIN ICLN"/>
    <property type="match status" value="1"/>
</dbReference>
<evidence type="ECO:0000256" key="1">
    <source>
        <dbReference type="ARBA" id="ARBA00004123"/>
    </source>
</evidence>
<sequence length="320" mass="33681">MESLTSTPETSAFVPLSVHQSRTPDSFHSGPAVLHYHASNCRLVALEHDLSSTPALNALRDAEANGSNSSSENQQSNDANGDEGETEKEVVIEGLDVWITSDKFLLYKPSASTGVSIPYRSISLHAIQRLKIPAQDQPTEVQGLYMNITKPQSSASFPQESDEEETLALTLVPPTTPSSSSGDANANADAEPESESQTQKLYDAVSACANLHPDPVEEEDEDSGAFASGLVFPGAAEGGLPPPVDGSSGWITADNMHEFFDEEGNWIGEGDAPGLPGLGDGLGPGAGTVRGREEEGGEQGGTDGDDAAVEGDETKWRRTD</sequence>
<feature type="compositionally biased region" description="Low complexity" evidence="5">
    <location>
        <begin position="172"/>
        <end position="189"/>
    </location>
</feature>
<gene>
    <name evidence="6" type="ORF">ASPSYDRAFT_93275</name>
</gene>
<keyword evidence="7" id="KW-1185">Reference proteome</keyword>
<feature type="region of interest" description="Disordered" evidence="5">
    <location>
        <begin position="214"/>
        <end position="251"/>
    </location>
</feature>
<dbReference type="EMBL" id="KV878593">
    <property type="protein sequence ID" value="OJJ55276.1"/>
    <property type="molecule type" value="Genomic_DNA"/>
</dbReference>
<dbReference type="PANTHER" id="PTHR21399:SF0">
    <property type="entry name" value="METHYLOSOME SUBUNIT PICLN"/>
    <property type="match status" value="1"/>
</dbReference>
<evidence type="ECO:0008006" key="8">
    <source>
        <dbReference type="Google" id="ProtNLM"/>
    </source>
</evidence>
<dbReference type="GO" id="GO:0005681">
    <property type="term" value="C:spliceosomal complex"/>
    <property type="evidence" value="ECO:0007669"/>
    <property type="project" value="TreeGrafter"/>
</dbReference>
<dbReference type="InterPro" id="IPR039924">
    <property type="entry name" value="ICln/Lot5/Saf5"/>
</dbReference>
<feature type="compositionally biased region" description="Gly residues" evidence="5">
    <location>
        <begin position="276"/>
        <end position="288"/>
    </location>
</feature>
<organism evidence="6 7">
    <name type="scientific">Aspergillus sydowii CBS 593.65</name>
    <dbReference type="NCBI Taxonomy" id="1036612"/>
    <lineage>
        <taxon>Eukaryota</taxon>
        <taxon>Fungi</taxon>
        <taxon>Dikarya</taxon>
        <taxon>Ascomycota</taxon>
        <taxon>Pezizomycotina</taxon>
        <taxon>Eurotiomycetes</taxon>
        <taxon>Eurotiomycetidae</taxon>
        <taxon>Eurotiales</taxon>
        <taxon>Aspergillaceae</taxon>
        <taxon>Aspergillus</taxon>
        <taxon>Aspergillus subgen. Nidulantes</taxon>
    </lineage>
</organism>
<evidence type="ECO:0000256" key="2">
    <source>
        <dbReference type="ARBA" id="ARBA00004496"/>
    </source>
</evidence>
<dbReference type="InterPro" id="IPR011993">
    <property type="entry name" value="PH-like_dom_sf"/>
</dbReference>
<evidence type="ECO:0000256" key="4">
    <source>
        <dbReference type="ARBA" id="ARBA00023242"/>
    </source>
</evidence>
<accession>A0A1L9T773</accession>
<name>A0A1L9T773_9EURO</name>
<evidence type="ECO:0000256" key="3">
    <source>
        <dbReference type="ARBA" id="ARBA00022490"/>
    </source>
</evidence>
<dbReference type="RefSeq" id="XP_040699082.1">
    <property type="nucleotide sequence ID" value="XM_040852811.1"/>
</dbReference>
<dbReference type="GeneID" id="63768884"/>
<dbReference type="Proteomes" id="UP000184356">
    <property type="component" value="Unassembled WGS sequence"/>
</dbReference>
<evidence type="ECO:0000313" key="6">
    <source>
        <dbReference type="EMBL" id="OJJ55276.1"/>
    </source>
</evidence>
<evidence type="ECO:0000256" key="5">
    <source>
        <dbReference type="SAM" id="MobiDB-lite"/>
    </source>
</evidence>
<feature type="compositionally biased region" description="Low complexity" evidence="5">
    <location>
        <begin position="64"/>
        <end position="79"/>
    </location>
</feature>
<dbReference type="GO" id="GO:0000387">
    <property type="term" value="P:spliceosomal snRNP assembly"/>
    <property type="evidence" value="ECO:0007669"/>
    <property type="project" value="TreeGrafter"/>
</dbReference>
<keyword evidence="4" id="KW-0539">Nucleus</keyword>
<evidence type="ECO:0000313" key="7">
    <source>
        <dbReference type="Proteomes" id="UP000184356"/>
    </source>
</evidence>
<dbReference type="VEuPathDB" id="FungiDB:ASPSYDRAFT_93275"/>
<dbReference type="GO" id="GO:0045292">
    <property type="term" value="P:mRNA cis splicing, via spliceosome"/>
    <property type="evidence" value="ECO:0007669"/>
    <property type="project" value="TreeGrafter"/>
</dbReference>
<keyword evidence="3" id="KW-0963">Cytoplasm</keyword>
<reference evidence="7" key="1">
    <citation type="journal article" date="2017" name="Genome Biol.">
        <title>Comparative genomics reveals high biological diversity and specific adaptations in the industrially and medically important fungal genus Aspergillus.</title>
        <authorList>
            <person name="de Vries R.P."/>
            <person name="Riley R."/>
            <person name="Wiebenga A."/>
            <person name="Aguilar-Osorio G."/>
            <person name="Amillis S."/>
            <person name="Uchima C.A."/>
            <person name="Anderluh G."/>
            <person name="Asadollahi M."/>
            <person name="Askin M."/>
            <person name="Barry K."/>
            <person name="Battaglia E."/>
            <person name="Bayram O."/>
            <person name="Benocci T."/>
            <person name="Braus-Stromeyer S.A."/>
            <person name="Caldana C."/>
            <person name="Canovas D."/>
            <person name="Cerqueira G.C."/>
            <person name="Chen F."/>
            <person name="Chen W."/>
            <person name="Choi C."/>
            <person name="Clum A."/>
            <person name="Dos Santos R.A."/>
            <person name="Damasio A.R."/>
            <person name="Diallinas G."/>
            <person name="Emri T."/>
            <person name="Fekete E."/>
            <person name="Flipphi M."/>
            <person name="Freyberg S."/>
            <person name="Gallo A."/>
            <person name="Gournas C."/>
            <person name="Habgood R."/>
            <person name="Hainaut M."/>
            <person name="Harispe M.L."/>
            <person name="Henrissat B."/>
            <person name="Hilden K.S."/>
            <person name="Hope R."/>
            <person name="Hossain A."/>
            <person name="Karabika E."/>
            <person name="Karaffa L."/>
            <person name="Karanyi Z."/>
            <person name="Krasevec N."/>
            <person name="Kuo A."/>
            <person name="Kusch H."/>
            <person name="LaButti K."/>
            <person name="Lagendijk E.L."/>
            <person name="Lapidus A."/>
            <person name="Levasseur A."/>
            <person name="Lindquist E."/>
            <person name="Lipzen A."/>
            <person name="Logrieco A.F."/>
            <person name="MacCabe A."/>
            <person name="Maekelae M.R."/>
            <person name="Malavazi I."/>
            <person name="Melin P."/>
            <person name="Meyer V."/>
            <person name="Mielnichuk N."/>
            <person name="Miskei M."/>
            <person name="Molnar A.P."/>
            <person name="Mule G."/>
            <person name="Ngan C.Y."/>
            <person name="Orejas M."/>
            <person name="Orosz E."/>
            <person name="Ouedraogo J.P."/>
            <person name="Overkamp K.M."/>
            <person name="Park H.-S."/>
            <person name="Perrone G."/>
            <person name="Piumi F."/>
            <person name="Punt P.J."/>
            <person name="Ram A.F."/>
            <person name="Ramon A."/>
            <person name="Rauscher S."/>
            <person name="Record E."/>
            <person name="Riano-Pachon D.M."/>
            <person name="Robert V."/>
            <person name="Roehrig J."/>
            <person name="Ruller R."/>
            <person name="Salamov A."/>
            <person name="Salih N.S."/>
            <person name="Samson R.A."/>
            <person name="Sandor E."/>
            <person name="Sanguinetti M."/>
            <person name="Schuetze T."/>
            <person name="Sepcic K."/>
            <person name="Shelest E."/>
            <person name="Sherlock G."/>
            <person name="Sophianopoulou V."/>
            <person name="Squina F.M."/>
            <person name="Sun H."/>
            <person name="Susca A."/>
            <person name="Todd R.B."/>
            <person name="Tsang A."/>
            <person name="Unkles S.E."/>
            <person name="van de Wiele N."/>
            <person name="van Rossen-Uffink D."/>
            <person name="Oliveira J.V."/>
            <person name="Vesth T.C."/>
            <person name="Visser J."/>
            <person name="Yu J.-H."/>
            <person name="Zhou M."/>
            <person name="Andersen M.R."/>
            <person name="Archer D.B."/>
            <person name="Baker S.E."/>
            <person name="Benoit I."/>
            <person name="Brakhage A.A."/>
            <person name="Braus G.H."/>
            <person name="Fischer R."/>
            <person name="Frisvad J.C."/>
            <person name="Goldman G.H."/>
            <person name="Houbraken J."/>
            <person name="Oakley B."/>
            <person name="Pocsi I."/>
            <person name="Scazzocchio C."/>
            <person name="Seiboth B."/>
            <person name="vanKuyk P.A."/>
            <person name="Wortman J."/>
            <person name="Dyer P.S."/>
            <person name="Grigoriev I.V."/>
        </authorList>
    </citation>
    <scope>NUCLEOTIDE SEQUENCE [LARGE SCALE GENOMIC DNA]</scope>
    <source>
        <strain evidence="7">CBS 593.65</strain>
    </source>
</reference>
<dbReference type="OrthoDB" id="19714at2759"/>
<dbReference type="Pfam" id="PF03517">
    <property type="entry name" value="Voldacs"/>
    <property type="match status" value="1"/>
</dbReference>
<feature type="region of interest" description="Disordered" evidence="5">
    <location>
        <begin position="63"/>
        <end position="87"/>
    </location>
</feature>
<dbReference type="STRING" id="1036612.A0A1L9T773"/>
<feature type="region of interest" description="Disordered" evidence="5">
    <location>
        <begin position="264"/>
        <end position="320"/>
    </location>
</feature>
<dbReference type="GO" id="GO:0034715">
    <property type="term" value="C:pICln-Sm protein complex"/>
    <property type="evidence" value="ECO:0007669"/>
    <property type="project" value="TreeGrafter"/>
</dbReference>
<dbReference type="Gene3D" id="2.30.29.30">
    <property type="entry name" value="Pleckstrin-homology domain (PH domain)/Phosphotyrosine-binding domain (PTB)"/>
    <property type="match status" value="1"/>
</dbReference>
<proteinExistence type="predicted"/>